<dbReference type="PANTHER" id="PTHR43401:SF2">
    <property type="entry name" value="L-THREONINE 3-DEHYDROGENASE"/>
    <property type="match status" value="1"/>
</dbReference>
<dbReference type="InterPro" id="IPR036291">
    <property type="entry name" value="NAD(P)-bd_dom_sf"/>
</dbReference>
<dbReference type="InterPro" id="IPR020843">
    <property type="entry name" value="ER"/>
</dbReference>
<keyword evidence="6" id="KW-1185">Reference proteome</keyword>
<dbReference type="InterPro" id="IPR050129">
    <property type="entry name" value="Zn_alcohol_dh"/>
</dbReference>
<dbReference type="PANTHER" id="PTHR43401">
    <property type="entry name" value="L-THREONINE 3-DEHYDROGENASE"/>
    <property type="match status" value="1"/>
</dbReference>
<gene>
    <name evidence="5" type="ORF">IC608_14120</name>
</gene>
<dbReference type="Pfam" id="PF08240">
    <property type="entry name" value="ADH_N"/>
    <property type="match status" value="1"/>
</dbReference>
<sequence length="324" mass="34131">MLAVVKTGPGPENVLVQPMPVPEAGEGMTRVRVLAAGICGTDVHIARDEYRYEAPVILGHEILGMAEAADAEPQRVTVETYFSTCGRCDWCRDGRPNLCPSRRSIGSFENGGFASYVVVPAHNLHPLPDFLDDIEGVLSEPLACVTHCLLDPPVVSAGDRVLVTGPGTIGQLAAQVARAAGGLVTLAGLPKDSSRLDIARSLGIETTTGLPEAEAFDVVVECSGSAPGAAAALRAARRGGRYVQVGIFGKDVTLPIDLVLYKELVVTSGFASTPSSWRRALALIEQKLVTLSPLVTRRADIRDWPSAFEAAASGEGLKTVIVPE</sequence>
<dbReference type="InterPro" id="IPR011032">
    <property type="entry name" value="GroES-like_sf"/>
</dbReference>
<evidence type="ECO:0000256" key="3">
    <source>
        <dbReference type="ARBA" id="ARBA00023002"/>
    </source>
</evidence>
<dbReference type="Gene3D" id="3.90.180.10">
    <property type="entry name" value="Medium-chain alcohol dehydrogenases, catalytic domain"/>
    <property type="match status" value="1"/>
</dbReference>
<dbReference type="EMBL" id="JACYFU010000003">
    <property type="protein sequence ID" value="MBD8066607.1"/>
    <property type="molecule type" value="Genomic_DNA"/>
</dbReference>
<evidence type="ECO:0000256" key="2">
    <source>
        <dbReference type="ARBA" id="ARBA00022833"/>
    </source>
</evidence>
<evidence type="ECO:0000313" key="5">
    <source>
        <dbReference type="EMBL" id="MBD8066607.1"/>
    </source>
</evidence>
<evidence type="ECO:0000256" key="1">
    <source>
        <dbReference type="ARBA" id="ARBA00022723"/>
    </source>
</evidence>
<feature type="domain" description="Enoyl reductase (ER)" evidence="4">
    <location>
        <begin position="10"/>
        <end position="321"/>
    </location>
</feature>
<comment type="caution">
    <text evidence="5">The sequence shown here is derived from an EMBL/GenBank/DDBJ whole genome shotgun (WGS) entry which is preliminary data.</text>
</comment>
<dbReference type="GO" id="GO:0016491">
    <property type="term" value="F:oxidoreductase activity"/>
    <property type="evidence" value="ECO:0007669"/>
    <property type="project" value="UniProtKB-KW"/>
</dbReference>
<keyword evidence="2" id="KW-0862">Zinc</keyword>
<dbReference type="Pfam" id="PF00107">
    <property type="entry name" value="ADH_zinc_N"/>
    <property type="match status" value="1"/>
</dbReference>
<dbReference type="InterPro" id="IPR013154">
    <property type="entry name" value="ADH-like_N"/>
</dbReference>
<dbReference type="InterPro" id="IPR013149">
    <property type="entry name" value="ADH-like_C"/>
</dbReference>
<dbReference type="SUPFAM" id="SSF50129">
    <property type="entry name" value="GroES-like"/>
    <property type="match status" value="1"/>
</dbReference>
<keyword evidence="3" id="KW-0560">Oxidoreductase</keyword>
<keyword evidence="1" id="KW-0479">Metal-binding</keyword>
<accession>A0A927FW45</accession>
<evidence type="ECO:0000313" key="6">
    <source>
        <dbReference type="Proteomes" id="UP000654108"/>
    </source>
</evidence>
<proteinExistence type="predicted"/>
<dbReference type="SMART" id="SM00829">
    <property type="entry name" value="PKS_ER"/>
    <property type="match status" value="1"/>
</dbReference>
<evidence type="ECO:0000259" key="4">
    <source>
        <dbReference type="SMART" id="SM00829"/>
    </source>
</evidence>
<dbReference type="Gene3D" id="3.40.50.720">
    <property type="entry name" value="NAD(P)-binding Rossmann-like Domain"/>
    <property type="match status" value="1"/>
</dbReference>
<dbReference type="Proteomes" id="UP000654108">
    <property type="component" value="Unassembled WGS sequence"/>
</dbReference>
<reference evidence="5" key="1">
    <citation type="submission" date="2020-09" db="EMBL/GenBank/DDBJ databases">
        <title>Genome seq and assembly of Devosia sp.</title>
        <authorList>
            <person name="Chhetri G."/>
        </authorList>
    </citation>
    <scope>NUCLEOTIDE SEQUENCE</scope>
    <source>
        <strain evidence="5">PTR5</strain>
    </source>
</reference>
<dbReference type="AlphaFoldDB" id="A0A927FW45"/>
<protein>
    <submittedName>
        <fullName evidence="5">Alcohol dehydrogenase catalytic domain-containing protein</fullName>
    </submittedName>
</protein>
<dbReference type="SUPFAM" id="SSF51735">
    <property type="entry name" value="NAD(P)-binding Rossmann-fold domains"/>
    <property type="match status" value="1"/>
</dbReference>
<dbReference type="GO" id="GO:0046872">
    <property type="term" value="F:metal ion binding"/>
    <property type="evidence" value="ECO:0007669"/>
    <property type="project" value="UniProtKB-KW"/>
</dbReference>
<name>A0A927FW45_9HYPH</name>
<organism evidence="5 6">
    <name type="scientific">Devosia oryzisoli</name>
    <dbReference type="NCBI Taxonomy" id="2774138"/>
    <lineage>
        <taxon>Bacteria</taxon>
        <taxon>Pseudomonadati</taxon>
        <taxon>Pseudomonadota</taxon>
        <taxon>Alphaproteobacteria</taxon>
        <taxon>Hyphomicrobiales</taxon>
        <taxon>Devosiaceae</taxon>
        <taxon>Devosia</taxon>
    </lineage>
</organism>